<sequence length="176" mass="19303">MESRTGVVESLLRILSAVAAVATACVVGFNRQTKTIFFGYVKTATVKDLKALWILMIVASVSAGYHLLQLSRYMISAWLGKTSKDCCNKFAAWACYVLDQGVMYVMFASTCAGTQASLLAVTGESDLQWQKLCNIYTRFCIQIGGGLFCGLVASLMMSLVSLISANRLFKLYLCKR</sequence>
<dbReference type="EMBL" id="JAUJYO010000005">
    <property type="protein sequence ID" value="KAK1317096.1"/>
    <property type="molecule type" value="Genomic_DNA"/>
</dbReference>
<proteinExistence type="inferred from homology"/>
<dbReference type="PANTHER" id="PTHR33573">
    <property type="entry name" value="CASP-LIKE PROTEIN 4A4"/>
    <property type="match status" value="1"/>
</dbReference>
<evidence type="ECO:0000313" key="10">
    <source>
        <dbReference type="EMBL" id="KAK1317096.1"/>
    </source>
</evidence>
<dbReference type="Proteomes" id="UP001180020">
    <property type="component" value="Unassembled WGS sequence"/>
</dbReference>
<keyword evidence="7 8" id="KW-0472">Membrane</keyword>
<evidence type="ECO:0000256" key="4">
    <source>
        <dbReference type="ARBA" id="ARBA00022475"/>
    </source>
</evidence>
<keyword evidence="11" id="KW-1185">Reference proteome</keyword>
<comment type="caution">
    <text evidence="10">The sequence shown here is derived from an EMBL/GenBank/DDBJ whole genome shotgun (WGS) entry which is preliminary data.</text>
</comment>
<accession>A0AAV9ETX5</accession>
<reference evidence="10" key="1">
    <citation type="journal article" date="2023" name="Nat. Commun.">
        <title>Diploid and tetraploid genomes of Acorus and the evolution of monocots.</title>
        <authorList>
            <person name="Ma L."/>
            <person name="Liu K.W."/>
            <person name="Li Z."/>
            <person name="Hsiao Y.Y."/>
            <person name="Qi Y."/>
            <person name="Fu T."/>
            <person name="Tang G.D."/>
            <person name="Zhang D."/>
            <person name="Sun W.H."/>
            <person name="Liu D.K."/>
            <person name="Li Y."/>
            <person name="Chen G.Z."/>
            <person name="Liu X.D."/>
            <person name="Liao X.Y."/>
            <person name="Jiang Y.T."/>
            <person name="Yu X."/>
            <person name="Hao Y."/>
            <person name="Huang J."/>
            <person name="Zhao X.W."/>
            <person name="Ke S."/>
            <person name="Chen Y.Y."/>
            <person name="Wu W.L."/>
            <person name="Hsu J.L."/>
            <person name="Lin Y.F."/>
            <person name="Huang M.D."/>
            <person name="Li C.Y."/>
            <person name="Huang L."/>
            <person name="Wang Z.W."/>
            <person name="Zhao X."/>
            <person name="Zhong W.Y."/>
            <person name="Peng D.H."/>
            <person name="Ahmad S."/>
            <person name="Lan S."/>
            <person name="Zhang J.S."/>
            <person name="Tsai W.C."/>
            <person name="Van de Peer Y."/>
            <person name="Liu Z.J."/>
        </authorList>
    </citation>
    <scope>NUCLEOTIDE SEQUENCE</scope>
    <source>
        <strain evidence="10">CP</strain>
    </source>
</reference>
<evidence type="ECO:0000256" key="3">
    <source>
        <dbReference type="ARBA" id="ARBA00011489"/>
    </source>
</evidence>
<organism evidence="10 11">
    <name type="scientific">Acorus calamus</name>
    <name type="common">Sweet flag</name>
    <dbReference type="NCBI Taxonomy" id="4465"/>
    <lineage>
        <taxon>Eukaryota</taxon>
        <taxon>Viridiplantae</taxon>
        <taxon>Streptophyta</taxon>
        <taxon>Embryophyta</taxon>
        <taxon>Tracheophyta</taxon>
        <taxon>Spermatophyta</taxon>
        <taxon>Magnoliopsida</taxon>
        <taxon>Liliopsida</taxon>
        <taxon>Acoraceae</taxon>
        <taxon>Acorus</taxon>
    </lineage>
</organism>
<keyword evidence="5 8" id="KW-0812">Transmembrane</keyword>
<evidence type="ECO:0000259" key="9">
    <source>
        <dbReference type="Pfam" id="PF04535"/>
    </source>
</evidence>
<evidence type="ECO:0000256" key="2">
    <source>
        <dbReference type="ARBA" id="ARBA00007651"/>
    </source>
</evidence>
<name>A0AAV9ETX5_ACOCL</name>
<dbReference type="InterPro" id="IPR006702">
    <property type="entry name" value="CASP_dom"/>
</dbReference>
<reference evidence="10" key="2">
    <citation type="submission" date="2023-06" db="EMBL/GenBank/DDBJ databases">
        <authorList>
            <person name="Ma L."/>
            <person name="Liu K.-W."/>
            <person name="Li Z."/>
            <person name="Hsiao Y.-Y."/>
            <person name="Qi Y."/>
            <person name="Fu T."/>
            <person name="Tang G."/>
            <person name="Zhang D."/>
            <person name="Sun W.-H."/>
            <person name="Liu D.-K."/>
            <person name="Li Y."/>
            <person name="Chen G.-Z."/>
            <person name="Liu X.-D."/>
            <person name="Liao X.-Y."/>
            <person name="Jiang Y.-T."/>
            <person name="Yu X."/>
            <person name="Hao Y."/>
            <person name="Huang J."/>
            <person name="Zhao X.-W."/>
            <person name="Ke S."/>
            <person name="Chen Y.-Y."/>
            <person name="Wu W.-L."/>
            <person name="Hsu J.-L."/>
            <person name="Lin Y.-F."/>
            <person name="Huang M.-D."/>
            <person name="Li C.-Y."/>
            <person name="Huang L."/>
            <person name="Wang Z.-W."/>
            <person name="Zhao X."/>
            <person name="Zhong W.-Y."/>
            <person name="Peng D.-H."/>
            <person name="Ahmad S."/>
            <person name="Lan S."/>
            <person name="Zhang J.-S."/>
            <person name="Tsai W.-C."/>
            <person name="Van De Peer Y."/>
            <person name="Liu Z.-J."/>
        </authorList>
    </citation>
    <scope>NUCLEOTIDE SEQUENCE</scope>
    <source>
        <strain evidence="10">CP</strain>
        <tissue evidence="10">Leaves</tissue>
    </source>
</reference>
<evidence type="ECO:0000256" key="6">
    <source>
        <dbReference type="ARBA" id="ARBA00022989"/>
    </source>
</evidence>
<dbReference type="InterPro" id="IPR006459">
    <property type="entry name" value="CASP/CASPL"/>
</dbReference>
<dbReference type="PROSITE" id="PS51257">
    <property type="entry name" value="PROKAR_LIPOPROTEIN"/>
    <property type="match status" value="1"/>
</dbReference>
<comment type="caution">
    <text evidence="8">Lacks conserved residue(s) required for the propagation of feature annotation.</text>
</comment>
<evidence type="ECO:0000256" key="1">
    <source>
        <dbReference type="ARBA" id="ARBA00004651"/>
    </source>
</evidence>
<dbReference type="NCBIfam" id="TIGR01569">
    <property type="entry name" value="A_tha_TIGR01569"/>
    <property type="match status" value="1"/>
</dbReference>
<dbReference type="PANTHER" id="PTHR33573:SF30">
    <property type="entry name" value="CASP-LIKE PROTEIN 2C1-RELATED"/>
    <property type="match status" value="1"/>
</dbReference>
<comment type="similarity">
    <text evidence="2 8">Belongs to the Casparian strip membrane proteins (CASP) family.</text>
</comment>
<feature type="transmembrane region" description="Helical" evidence="8">
    <location>
        <begin position="51"/>
        <end position="68"/>
    </location>
</feature>
<dbReference type="AlphaFoldDB" id="A0AAV9ETX5"/>
<comment type="subunit">
    <text evidence="3 8">Homodimer and heterodimers.</text>
</comment>
<protein>
    <recommendedName>
        <fullName evidence="8">CASP-like protein</fullName>
    </recommendedName>
</protein>
<comment type="subcellular location">
    <subcellularLocation>
        <location evidence="1 8">Cell membrane</location>
        <topology evidence="1 8">Multi-pass membrane protein</topology>
    </subcellularLocation>
</comment>
<dbReference type="Pfam" id="PF04535">
    <property type="entry name" value="CASP_dom"/>
    <property type="match status" value="1"/>
</dbReference>
<feature type="transmembrane region" description="Helical" evidence="8">
    <location>
        <begin position="12"/>
        <end position="31"/>
    </location>
</feature>
<dbReference type="GO" id="GO:0005886">
    <property type="term" value="C:plasma membrane"/>
    <property type="evidence" value="ECO:0007669"/>
    <property type="project" value="UniProtKB-SubCell"/>
</dbReference>
<feature type="domain" description="Casparian strip membrane protein" evidence="9">
    <location>
        <begin position="5"/>
        <end position="155"/>
    </location>
</feature>
<keyword evidence="4 8" id="KW-1003">Cell membrane</keyword>
<evidence type="ECO:0000313" key="11">
    <source>
        <dbReference type="Proteomes" id="UP001180020"/>
    </source>
</evidence>
<evidence type="ECO:0000256" key="5">
    <source>
        <dbReference type="ARBA" id="ARBA00022692"/>
    </source>
</evidence>
<evidence type="ECO:0000256" key="8">
    <source>
        <dbReference type="RuleBase" id="RU361233"/>
    </source>
</evidence>
<feature type="transmembrane region" description="Helical" evidence="8">
    <location>
        <begin position="139"/>
        <end position="163"/>
    </location>
</feature>
<gene>
    <name evidence="10" type="ORF">QJS10_CPA05g02338</name>
</gene>
<evidence type="ECO:0000256" key="7">
    <source>
        <dbReference type="ARBA" id="ARBA00023136"/>
    </source>
</evidence>
<keyword evidence="6 8" id="KW-1133">Transmembrane helix</keyword>